<dbReference type="PANTHER" id="PTHR44591">
    <property type="entry name" value="STRESS RESPONSE REGULATOR PROTEIN 1"/>
    <property type="match status" value="1"/>
</dbReference>
<evidence type="ECO:0000256" key="1">
    <source>
        <dbReference type="ARBA" id="ARBA00022553"/>
    </source>
</evidence>
<organism evidence="3 4">
    <name type="scientific">Candidatus Nitrosocosmicus arcticus</name>
    <dbReference type="NCBI Taxonomy" id="2035267"/>
    <lineage>
        <taxon>Archaea</taxon>
        <taxon>Nitrososphaerota</taxon>
        <taxon>Nitrososphaeria</taxon>
        <taxon>Nitrososphaerales</taxon>
        <taxon>Nitrososphaeraceae</taxon>
        <taxon>Candidatus Nitrosocosmicus</taxon>
    </lineage>
</organism>
<dbReference type="Proteomes" id="UP000315289">
    <property type="component" value="Unassembled WGS sequence"/>
</dbReference>
<sequence length="144" mass="16152">MSADSPSLSSPSSVTPVSRVLIIDDNEDITELVKDYLETEDIECKIINKGIDGLEEIRKNDRYYNVILLDLAMPEFSGLDVFNKLKEENLLKSNNVIIFTASSTQNSEINEMMQGGAKYILKKPSSIDEILDVVTSFTIKKDEN</sequence>
<name>A0A557SWS3_9ARCH</name>
<gene>
    <name evidence="3" type="ORF">NARC_40011</name>
</gene>
<dbReference type="InterPro" id="IPR050595">
    <property type="entry name" value="Bact_response_regulator"/>
</dbReference>
<dbReference type="PROSITE" id="PS50110">
    <property type="entry name" value="RESPONSE_REGULATORY"/>
    <property type="match status" value="1"/>
</dbReference>
<dbReference type="EMBL" id="VOAH01000004">
    <property type="protein sequence ID" value="TVP41052.1"/>
    <property type="molecule type" value="Genomic_DNA"/>
</dbReference>
<dbReference type="RefSeq" id="WP_144729173.1">
    <property type="nucleotide sequence ID" value="NZ_ML675580.1"/>
</dbReference>
<accession>A0A557SWS3</accession>
<dbReference type="OrthoDB" id="9652at2157"/>
<dbReference type="SMART" id="SM00448">
    <property type="entry name" value="REC"/>
    <property type="match status" value="1"/>
</dbReference>
<keyword evidence="1" id="KW-0597">Phosphoprotein</keyword>
<dbReference type="InterPro" id="IPR011006">
    <property type="entry name" value="CheY-like_superfamily"/>
</dbReference>
<protein>
    <submittedName>
        <fullName evidence="3">Putative signal transduction response regulator, reiver domain</fullName>
    </submittedName>
</protein>
<evidence type="ECO:0000313" key="3">
    <source>
        <dbReference type="EMBL" id="TVP41052.1"/>
    </source>
</evidence>
<proteinExistence type="predicted"/>
<dbReference type="Gene3D" id="3.40.50.2300">
    <property type="match status" value="1"/>
</dbReference>
<dbReference type="Pfam" id="PF00072">
    <property type="entry name" value="Response_reg"/>
    <property type="match status" value="1"/>
</dbReference>
<evidence type="ECO:0000313" key="4">
    <source>
        <dbReference type="Proteomes" id="UP000315289"/>
    </source>
</evidence>
<reference evidence="3 4" key="1">
    <citation type="journal article" date="2019" name="Front. Microbiol.">
        <title>Ammonia Oxidation by the Arctic Terrestrial Thaumarchaeote Candidatus Nitrosocosmicus arcticus Is Stimulated by Increasing Temperatures.</title>
        <authorList>
            <person name="Alves R.J.E."/>
            <person name="Kerou M."/>
            <person name="Zappe A."/>
            <person name="Bittner R."/>
            <person name="Abby S.S."/>
            <person name="Schmidt H.A."/>
            <person name="Pfeifer K."/>
            <person name="Schleper C."/>
        </authorList>
    </citation>
    <scope>NUCLEOTIDE SEQUENCE [LARGE SCALE GENOMIC DNA]</scope>
    <source>
        <strain evidence="3 4">Kfb</strain>
    </source>
</reference>
<dbReference type="GO" id="GO:0000160">
    <property type="term" value="P:phosphorelay signal transduction system"/>
    <property type="evidence" value="ECO:0007669"/>
    <property type="project" value="InterPro"/>
</dbReference>
<dbReference type="SUPFAM" id="SSF52172">
    <property type="entry name" value="CheY-like"/>
    <property type="match status" value="1"/>
</dbReference>
<evidence type="ECO:0000259" key="2">
    <source>
        <dbReference type="PROSITE" id="PS50110"/>
    </source>
</evidence>
<dbReference type="InterPro" id="IPR001789">
    <property type="entry name" value="Sig_transdc_resp-reg_receiver"/>
</dbReference>
<dbReference type="AlphaFoldDB" id="A0A557SWS3"/>
<keyword evidence="4" id="KW-1185">Reference proteome</keyword>
<comment type="caution">
    <text evidence="3">The sequence shown here is derived from an EMBL/GenBank/DDBJ whole genome shotgun (WGS) entry which is preliminary data.</text>
</comment>
<feature type="domain" description="Response regulatory" evidence="2">
    <location>
        <begin position="19"/>
        <end position="138"/>
    </location>
</feature>
<dbReference type="PANTHER" id="PTHR44591:SF3">
    <property type="entry name" value="RESPONSE REGULATORY DOMAIN-CONTAINING PROTEIN"/>
    <property type="match status" value="1"/>
</dbReference>